<protein>
    <submittedName>
        <fullName evidence="5">Inositol 2-dehydrogenase</fullName>
        <ecNumber evidence="5">1.1.1.18</ecNumber>
    </submittedName>
</protein>
<dbReference type="OrthoDB" id="256869at2"/>
<dbReference type="EC" id="1.1.1.18" evidence="5"/>
<keyword evidence="2 5" id="KW-0560">Oxidoreductase</keyword>
<dbReference type="PANTHER" id="PTHR42840">
    <property type="entry name" value="NAD(P)-BINDING ROSSMANN-FOLD SUPERFAMILY PROTEIN-RELATED"/>
    <property type="match status" value="1"/>
</dbReference>
<dbReference type="GO" id="GO:0050112">
    <property type="term" value="F:inositol 2-dehydrogenase (NAD+) activity"/>
    <property type="evidence" value="ECO:0007669"/>
    <property type="project" value="UniProtKB-EC"/>
</dbReference>
<dbReference type="GO" id="GO:0000166">
    <property type="term" value="F:nucleotide binding"/>
    <property type="evidence" value="ECO:0007669"/>
    <property type="project" value="InterPro"/>
</dbReference>
<feature type="domain" description="GFO/IDH/MocA-like oxidoreductase" evidence="4">
    <location>
        <begin position="124"/>
        <end position="244"/>
    </location>
</feature>
<organism evidence="5 6">
    <name type="scientific">Acidothermus cellulolyticus (strain ATCC 43068 / DSM 8971 / 11B)</name>
    <dbReference type="NCBI Taxonomy" id="351607"/>
    <lineage>
        <taxon>Bacteria</taxon>
        <taxon>Bacillati</taxon>
        <taxon>Actinomycetota</taxon>
        <taxon>Actinomycetes</taxon>
        <taxon>Acidothermales</taxon>
        <taxon>Acidothermaceae</taxon>
        <taxon>Acidothermus</taxon>
    </lineage>
</organism>
<dbReference type="HOGENOM" id="CLU_023194_0_2_11"/>
<feature type="domain" description="Gfo/Idh/MocA-like oxidoreductase N-terminal" evidence="3">
    <location>
        <begin position="1"/>
        <end position="116"/>
    </location>
</feature>
<gene>
    <name evidence="5" type="ordered locus">Acel_1805</name>
</gene>
<dbReference type="KEGG" id="ace:Acel_1805"/>
<reference evidence="5 6" key="1">
    <citation type="journal article" date="2009" name="Genome Res.">
        <title>Complete genome of the cellulolytic thermophile Acidothermus cellulolyticus 11B provides insights into its ecophysiological and evolutionary adaptations.</title>
        <authorList>
            <person name="Barabote R.D."/>
            <person name="Xie G."/>
            <person name="Leu D.H."/>
            <person name="Normand P."/>
            <person name="Necsulea A."/>
            <person name="Daubin V."/>
            <person name="Medigue C."/>
            <person name="Adney W.S."/>
            <person name="Xu X.C."/>
            <person name="Lapidus A."/>
            <person name="Parales R.E."/>
            <person name="Detter C."/>
            <person name="Pujic P."/>
            <person name="Bruce D."/>
            <person name="Lavire C."/>
            <person name="Challacombe J.F."/>
            <person name="Brettin T.S."/>
            <person name="Berry A.M."/>
        </authorList>
    </citation>
    <scope>NUCLEOTIDE SEQUENCE [LARGE SCALE GENOMIC DNA]</scope>
    <source>
        <strain evidence="6">ATCC 43068 / DSM 8971 / 11B</strain>
    </source>
</reference>
<dbReference type="InParanoid" id="A0LVW7"/>
<keyword evidence="6" id="KW-1185">Reference proteome</keyword>
<dbReference type="Gene3D" id="3.40.50.720">
    <property type="entry name" value="NAD(P)-binding Rossmann-like Domain"/>
    <property type="match status" value="1"/>
</dbReference>
<name>A0LVW7_ACIC1</name>
<dbReference type="eggNOG" id="COG0673">
    <property type="taxonomic scope" value="Bacteria"/>
</dbReference>
<dbReference type="Pfam" id="PF22725">
    <property type="entry name" value="GFO_IDH_MocA_C3"/>
    <property type="match status" value="1"/>
</dbReference>
<sequence>MRIGVVGVGRIGAHHARALRPAVTELVIADADAERARHLASEIGARAVDDVDALFSEELDGVVIAAPTAAHPDLICRGVDAGFAVFCEKPAAPTLAETRDLIAKVGDRAERVQIGFHRRFDPGYRAARRLVCDGALGWIHTLRATTCDATPPSAEFIAGSGGIFRDCSVHDFDIIRWLTGRDIAEVFAVGSDRGAEFFAAAGDVSTGLAVVRLDDGTLGTVTASRYNGAGYDVRLEILGSQRSVVVGLDDHAPLRSVEPSVDWPRATPHRDFMSRFAAAYREELLAFLDVAAGRQASPCTLDDALAAFVVAEACEVSRSEHRPVQITELQ</sequence>
<evidence type="ECO:0000313" key="6">
    <source>
        <dbReference type="Proteomes" id="UP000008221"/>
    </source>
</evidence>
<evidence type="ECO:0000313" key="5">
    <source>
        <dbReference type="EMBL" id="ABK53577.1"/>
    </source>
</evidence>
<comment type="similarity">
    <text evidence="1">Belongs to the Gfo/Idh/MocA family.</text>
</comment>
<evidence type="ECO:0000259" key="3">
    <source>
        <dbReference type="Pfam" id="PF01408"/>
    </source>
</evidence>
<accession>A0LVW7</accession>
<dbReference type="EMBL" id="CP000481">
    <property type="protein sequence ID" value="ABK53577.1"/>
    <property type="molecule type" value="Genomic_DNA"/>
</dbReference>
<evidence type="ECO:0000259" key="4">
    <source>
        <dbReference type="Pfam" id="PF22725"/>
    </source>
</evidence>
<dbReference type="RefSeq" id="WP_011720640.1">
    <property type="nucleotide sequence ID" value="NC_008578.1"/>
</dbReference>
<dbReference type="SUPFAM" id="SSF55347">
    <property type="entry name" value="Glyceraldehyde-3-phosphate dehydrogenase-like, C-terminal domain"/>
    <property type="match status" value="1"/>
</dbReference>
<dbReference type="Gene3D" id="3.30.360.10">
    <property type="entry name" value="Dihydrodipicolinate Reductase, domain 2"/>
    <property type="match status" value="1"/>
</dbReference>
<evidence type="ECO:0000256" key="1">
    <source>
        <dbReference type="ARBA" id="ARBA00010928"/>
    </source>
</evidence>
<dbReference type="InterPro" id="IPR000683">
    <property type="entry name" value="Gfo/Idh/MocA-like_OxRdtase_N"/>
</dbReference>
<dbReference type="InterPro" id="IPR055170">
    <property type="entry name" value="GFO_IDH_MocA-like_dom"/>
</dbReference>
<dbReference type="STRING" id="351607.Acel_1805"/>
<dbReference type="AlphaFoldDB" id="A0LVW7"/>
<dbReference type="Proteomes" id="UP000008221">
    <property type="component" value="Chromosome"/>
</dbReference>
<dbReference type="SUPFAM" id="SSF51735">
    <property type="entry name" value="NAD(P)-binding Rossmann-fold domains"/>
    <property type="match status" value="1"/>
</dbReference>
<evidence type="ECO:0000256" key="2">
    <source>
        <dbReference type="ARBA" id="ARBA00023002"/>
    </source>
</evidence>
<proteinExistence type="inferred from homology"/>
<dbReference type="PANTHER" id="PTHR42840:SF3">
    <property type="entry name" value="BINDING ROSSMANN FOLD OXIDOREDUCTASE, PUTATIVE (AFU_ORTHOLOGUE AFUA_2G10240)-RELATED"/>
    <property type="match status" value="1"/>
</dbReference>
<dbReference type="InterPro" id="IPR036291">
    <property type="entry name" value="NAD(P)-bd_dom_sf"/>
</dbReference>
<dbReference type="Pfam" id="PF01408">
    <property type="entry name" value="GFO_IDH_MocA"/>
    <property type="match status" value="1"/>
</dbReference>